<dbReference type="GO" id="GO:0016020">
    <property type="term" value="C:membrane"/>
    <property type="evidence" value="ECO:0007669"/>
    <property type="project" value="TreeGrafter"/>
</dbReference>
<keyword evidence="1" id="KW-0812">Transmembrane</keyword>
<gene>
    <name evidence="2" type="ORF">Aple_035140</name>
</gene>
<evidence type="ECO:0008006" key="4">
    <source>
        <dbReference type="Google" id="ProtNLM"/>
    </source>
</evidence>
<dbReference type="EMBL" id="BLAF01000017">
    <property type="protein sequence ID" value="GES20618.1"/>
    <property type="molecule type" value="Genomic_DNA"/>
</dbReference>
<evidence type="ECO:0000313" key="2">
    <source>
        <dbReference type="EMBL" id="GES20618.1"/>
    </source>
</evidence>
<keyword evidence="1" id="KW-0472">Membrane</keyword>
<feature type="transmembrane region" description="Helical" evidence="1">
    <location>
        <begin position="36"/>
        <end position="56"/>
    </location>
</feature>
<protein>
    <recommendedName>
        <fullName evidence="4">Zinc transporter ZupT</fullName>
    </recommendedName>
</protein>
<name>A0A5M3XQP2_9ACTN</name>
<accession>A0A5M3XQP2</accession>
<comment type="caution">
    <text evidence="2">The sequence shown here is derived from an EMBL/GenBank/DDBJ whole genome shotgun (WGS) entry which is preliminary data.</text>
</comment>
<evidence type="ECO:0000313" key="3">
    <source>
        <dbReference type="Proteomes" id="UP000377595"/>
    </source>
</evidence>
<dbReference type="AlphaFoldDB" id="A0A5M3XQP2"/>
<keyword evidence="3" id="KW-1185">Reference proteome</keyword>
<feature type="transmembrane region" description="Helical" evidence="1">
    <location>
        <begin position="68"/>
        <end position="87"/>
    </location>
</feature>
<dbReference type="GO" id="GO:0005385">
    <property type="term" value="F:zinc ion transmembrane transporter activity"/>
    <property type="evidence" value="ECO:0007669"/>
    <property type="project" value="TreeGrafter"/>
</dbReference>
<evidence type="ECO:0000256" key="1">
    <source>
        <dbReference type="SAM" id="Phobius"/>
    </source>
</evidence>
<dbReference type="Gene3D" id="1.10.8.50">
    <property type="match status" value="1"/>
</dbReference>
<dbReference type="PANTHER" id="PTHR11040:SF44">
    <property type="entry name" value="PROTEIN ZNTC-RELATED"/>
    <property type="match status" value="1"/>
</dbReference>
<dbReference type="PANTHER" id="PTHR11040">
    <property type="entry name" value="ZINC/IRON TRANSPORTER"/>
    <property type="match status" value="1"/>
</dbReference>
<feature type="transmembrane region" description="Helical" evidence="1">
    <location>
        <begin position="175"/>
        <end position="199"/>
    </location>
</feature>
<feature type="transmembrane region" description="Helical" evidence="1">
    <location>
        <begin position="239"/>
        <end position="259"/>
    </location>
</feature>
<keyword evidence="1" id="KW-1133">Transmembrane helix</keyword>
<dbReference type="Proteomes" id="UP000377595">
    <property type="component" value="Unassembled WGS sequence"/>
</dbReference>
<feature type="transmembrane region" description="Helical" evidence="1">
    <location>
        <begin position="115"/>
        <end position="133"/>
    </location>
</feature>
<organism evidence="2 3">
    <name type="scientific">Acrocarpospora pleiomorpha</name>
    <dbReference type="NCBI Taxonomy" id="90975"/>
    <lineage>
        <taxon>Bacteria</taxon>
        <taxon>Bacillati</taxon>
        <taxon>Actinomycetota</taxon>
        <taxon>Actinomycetes</taxon>
        <taxon>Streptosporangiales</taxon>
        <taxon>Streptosporangiaceae</taxon>
        <taxon>Acrocarpospora</taxon>
    </lineage>
</organism>
<proteinExistence type="predicted"/>
<feature type="transmembrane region" description="Helical" evidence="1">
    <location>
        <begin position="139"/>
        <end position="163"/>
    </location>
</feature>
<feature type="transmembrane region" description="Helical" evidence="1">
    <location>
        <begin position="205"/>
        <end position="227"/>
    </location>
</feature>
<feature type="transmembrane region" description="Helical" evidence="1">
    <location>
        <begin position="6"/>
        <end position="29"/>
    </location>
</feature>
<reference evidence="2 3" key="1">
    <citation type="submission" date="2019-10" db="EMBL/GenBank/DDBJ databases">
        <title>Whole genome shotgun sequence of Acrocarpospora pleiomorpha NBRC 16267.</title>
        <authorList>
            <person name="Ichikawa N."/>
            <person name="Kimura A."/>
            <person name="Kitahashi Y."/>
            <person name="Komaki H."/>
            <person name="Oguchi A."/>
        </authorList>
    </citation>
    <scope>NUCLEOTIDE SEQUENCE [LARGE SCALE GENOMIC DNA]</scope>
    <source>
        <strain evidence="2 3">NBRC 16267</strain>
    </source>
</reference>
<sequence>MLDPRSPGLAVWLAAALICLSTLAGAWLARRKARQVTGWLAVASALMLVTALIDMLPDAWRGAAEKGVPLWAVGLAIVSGFLVITYFTRKGCGHERTGPTGGNHAPGLHRRVKEVLSAAVFSGVGTAAALSVHRAVEGATLALTTSAVVVIALMVHSISEGLALTTLLNMTSRRLAPWLVVACVSPAAGILIATISPLPPRVEPILIGVVAGVLLRTALVGLKLAAIRQADGRLPRRHAVSAIGVAGTVAVLIAAAQVLPGGGEHPIAGQMMIRLPQPVPTPTPTATPFSPVSREHLRAAVATGYLSLSEVFARTDDLTRGTHIGWLLRTLPGHRPDDVKKLLAADDIPPDRRLGDLSDRHRAYLLEVISTPRKAR</sequence>